<keyword evidence="2" id="KW-1185">Reference proteome</keyword>
<gene>
    <name evidence="1" type="ORF">NYR02_00675</name>
</gene>
<reference evidence="1" key="2">
    <citation type="submission" date="2022-08" db="EMBL/GenBank/DDBJ databases">
        <authorList>
            <person name="Dong C."/>
        </authorList>
    </citation>
    <scope>NUCLEOTIDE SEQUENCE</scope>
    <source>
        <strain evidence="1">59MF3M-4</strain>
    </source>
</reference>
<sequence>MITTRMQGEMKLMKQLQALAMPAAKRKKFHREVTRLVIREARANTKAQRTVTGEAFAPRVNQKRKKPLLKNVAKAKNLKAYVGPNSGKVTWPNSLSGKIARAQQEGQTETLTAGKMKKIRGVPDYDSPATKAQAKALLQAGFRRPTGKYKSGVKKGQTKSRRVSSKWIMENMTLGKAALVLRILLDKKTKASWPVTVKARPFFGLRKADVNELSDRLIKNILTDVKRAA</sequence>
<protein>
    <recommendedName>
        <fullName evidence="3">Phage virion morphogenesis protein</fullName>
    </recommendedName>
</protein>
<accession>A0A9X2WCB0</accession>
<evidence type="ECO:0000313" key="1">
    <source>
        <dbReference type="EMBL" id="MCT7357535.1"/>
    </source>
</evidence>
<dbReference type="EMBL" id="JAOANI010000002">
    <property type="protein sequence ID" value="MCT7357535.1"/>
    <property type="molecule type" value="Genomic_DNA"/>
</dbReference>
<dbReference type="AlphaFoldDB" id="A0A9X2WCB0"/>
<name>A0A9X2WCB0_9GAMM</name>
<comment type="caution">
    <text evidence="1">The sequence shown here is derived from an EMBL/GenBank/DDBJ whole genome shotgun (WGS) entry which is preliminary data.</text>
</comment>
<organism evidence="1 2">
    <name type="scientific">Thalassolituus pacificus</name>
    <dbReference type="NCBI Taxonomy" id="2975440"/>
    <lineage>
        <taxon>Bacteria</taxon>
        <taxon>Pseudomonadati</taxon>
        <taxon>Pseudomonadota</taxon>
        <taxon>Gammaproteobacteria</taxon>
        <taxon>Oceanospirillales</taxon>
        <taxon>Oceanospirillaceae</taxon>
        <taxon>Thalassolituus</taxon>
    </lineage>
</organism>
<dbReference type="RefSeq" id="WP_260974468.1">
    <property type="nucleotide sequence ID" value="NZ_JAOANI010000002.1"/>
</dbReference>
<evidence type="ECO:0000313" key="2">
    <source>
        <dbReference type="Proteomes" id="UP001147830"/>
    </source>
</evidence>
<proteinExistence type="predicted"/>
<dbReference type="Proteomes" id="UP001147830">
    <property type="component" value="Unassembled WGS sequence"/>
</dbReference>
<evidence type="ECO:0008006" key="3">
    <source>
        <dbReference type="Google" id="ProtNLM"/>
    </source>
</evidence>
<reference evidence="1" key="1">
    <citation type="journal article" date="2022" name="Front. Microbiol.">
        <title>Genome-based taxonomic rearrangement of Oceanobacter-related bacteria including the description of Thalassolituus hydrocarbonoclasticus sp. nov. and Thalassolituus pacificus sp. nov. and emended description of the genus Thalassolituus.</title>
        <authorList>
            <person name="Dong C."/>
            <person name="Wei L."/>
            <person name="Wang J."/>
            <person name="Lai Q."/>
            <person name="Huang Z."/>
            <person name="Shao Z."/>
        </authorList>
    </citation>
    <scope>NUCLEOTIDE SEQUENCE</scope>
    <source>
        <strain evidence="1">59MF3M-4</strain>
    </source>
</reference>